<name>X8CN12_MYCXE</name>
<comment type="caution">
    <text evidence="1">The sequence shown here is derived from an EMBL/GenBank/DDBJ whole genome shotgun (WGS) entry which is preliminary data.</text>
</comment>
<sequence>MPAAPQFTTNSDAGLHIAATSVAGQHKFHRGSWPLTFVAGSAGQKHNPSDRFIDVESEIFA</sequence>
<proteinExistence type="predicted"/>
<dbReference type="AlphaFoldDB" id="X8CN12"/>
<accession>X8CN12</accession>
<reference evidence="1" key="1">
    <citation type="submission" date="2014-01" db="EMBL/GenBank/DDBJ databases">
        <authorList>
            <person name="Brown-Elliot B."/>
            <person name="Wallace R."/>
            <person name="Lenaerts A."/>
            <person name="Ordway D."/>
            <person name="DeGroote M.A."/>
            <person name="Parker T."/>
            <person name="Sizemore C."/>
            <person name="Tallon L.J."/>
            <person name="Sadzewicz L.K."/>
            <person name="Sengamalay N."/>
            <person name="Fraser C.M."/>
            <person name="Hine E."/>
            <person name="Shefchek K.A."/>
            <person name="Das S.P."/>
            <person name="Tettelin H."/>
        </authorList>
    </citation>
    <scope>NUCLEOTIDE SEQUENCE [LARGE SCALE GENOMIC DNA]</scope>
    <source>
        <strain evidence="1">4042</strain>
    </source>
</reference>
<organism evidence="1">
    <name type="scientific">Mycobacterium xenopi 4042</name>
    <dbReference type="NCBI Taxonomy" id="1299334"/>
    <lineage>
        <taxon>Bacteria</taxon>
        <taxon>Bacillati</taxon>
        <taxon>Actinomycetota</taxon>
        <taxon>Actinomycetes</taxon>
        <taxon>Mycobacteriales</taxon>
        <taxon>Mycobacteriaceae</taxon>
        <taxon>Mycobacterium</taxon>
    </lineage>
</organism>
<evidence type="ECO:0000313" key="1">
    <source>
        <dbReference type="EMBL" id="EUA56823.1"/>
    </source>
</evidence>
<dbReference type="EMBL" id="JAOB01000029">
    <property type="protein sequence ID" value="EUA56823.1"/>
    <property type="molecule type" value="Genomic_DNA"/>
</dbReference>
<gene>
    <name evidence="1" type="ORF">I553_8877</name>
</gene>
<protein>
    <submittedName>
        <fullName evidence="1">Uncharacterized protein</fullName>
    </submittedName>
</protein>